<sequence>MYTLNVVSFICPFSVHINSPHCLMADHSTEIVSIYIHNIINLQIIII</sequence>
<accession>A0A0A9FY57</accession>
<name>A0A0A9FY57_ARUDO</name>
<reference evidence="1" key="1">
    <citation type="submission" date="2014-09" db="EMBL/GenBank/DDBJ databases">
        <authorList>
            <person name="Magalhaes I.L.F."/>
            <person name="Oliveira U."/>
            <person name="Santos F.R."/>
            <person name="Vidigal T.H.D.A."/>
            <person name="Brescovit A.D."/>
            <person name="Santos A.J."/>
        </authorList>
    </citation>
    <scope>NUCLEOTIDE SEQUENCE</scope>
    <source>
        <tissue evidence="1">Shoot tissue taken approximately 20 cm above the soil surface</tissue>
    </source>
</reference>
<dbReference type="AlphaFoldDB" id="A0A0A9FY57"/>
<proteinExistence type="predicted"/>
<reference evidence="1" key="2">
    <citation type="journal article" date="2015" name="Data Brief">
        <title>Shoot transcriptome of the giant reed, Arundo donax.</title>
        <authorList>
            <person name="Barrero R.A."/>
            <person name="Guerrero F.D."/>
            <person name="Moolhuijzen P."/>
            <person name="Goolsby J.A."/>
            <person name="Tidwell J."/>
            <person name="Bellgard S.E."/>
            <person name="Bellgard M.I."/>
        </authorList>
    </citation>
    <scope>NUCLEOTIDE SEQUENCE</scope>
    <source>
        <tissue evidence="1">Shoot tissue taken approximately 20 cm above the soil surface</tissue>
    </source>
</reference>
<dbReference type="EMBL" id="GBRH01184578">
    <property type="protein sequence ID" value="JAE13318.1"/>
    <property type="molecule type" value="Transcribed_RNA"/>
</dbReference>
<evidence type="ECO:0000313" key="1">
    <source>
        <dbReference type="EMBL" id="JAE13318.1"/>
    </source>
</evidence>
<organism evidence="1">
    <name type="scientific">Arundo donax</name>
    <name type="common">Giant reed</name>
    <name type="synonym">Donax arundinaceus</name>
    <dbReference type="NCBI Taxonomy" id="35708"/>
    <lineage>
        <taxon>Eukaryota</taxon>
        <taxon>Viridiplantae</taxon>
        <taxon>Streptophyta</taxon>
        <taxon>Embryophyta</taxon>
        <taxon>Tracheophyta</taxon>
        <taxon>Spermatophyta</taxon>
        <taxon>Magnoliopsida</taxon>
        <taxon>Liliopsida</taxon>
        <taxon>Poales</taxon>
        <taxon>Poaceae</taxon>
        <taxon>PACMAD clade</taxon>
        <taxon>Arundinoideae</taxon>
        <taxon>Arundineae</taxon>
        <taxon>Arundo</taxon>
    </lineage>
</organism>
<protein>
    <submittedName>
        <fullName evidence="1">Uncharacterized protein</fullName>
    </submittedName>
</protein>